<dbReference type="Gene3D" id="3.60.130.10">
    <property type="entry name" value="Clavaminate synthase-like"/>
    <property type="match status" value="1"/>
</dbReference>
<dbReference type="GO" id="GO:0005737">
    <property type="term" value="C:cytoplasm"/>
    <property type="evidence" value="ECO:0007669"/>
    <property type="project" value="TreeGrafter"/>
</dbReference>
<keyword evidence="4" id="KW-0560">Oxidoreductase</keyword>
<proteinExistence type="inferred from homology"/>
<dbReference type="InterPro" id="IPR042098">
    <property type="entry name" value="TauD-like_sf"/>
</dbReference>
<evidence type="ECO:0000256" key="2">
    <source>
        <dbReference type="ARBA" id="ARBA00022723"/>
    </source>
</evidence>
<name>A0A382MJA3_9ZZZZ</name>
<protein>
    <recommendedName>
        <fullName evidence="6">TauD/TfdA-like domain-containing protein</fullName>
    </recommendedName>
</protein>
<gene>
    <name evidence="7" type="ORF">METZ01_LOCUS301584</name>
</gene>
<evidence type="ECO:0000259" key="6">
    <source>
        <dbReference type="Pfam" id="PF02668"/>
    </source>
</evidence>
<dbReference type="InterPro" id="IPR051323">
    <property type="entry name" value="AtsK-like"/>
</dbReference>
<dbReference type="SUPFAM" id="SSF51197">
    <property type="entry name" value="Clavaminate synthase-like"/>
    <property type="match status" value="1"/>
</dbReference>
<keyword evidence="2" id="KW-0479">Metal-binding</keyword>
<dbReference type="PANTHER" id="PTHR30468">
    <property type="entry name" value="ALPHA-KETOGLUTARATE-DEPENDENT SULFONATE DIOXYGENASE"/>
    <property type="match status" value="1"/>
</dbReference>
<dbReference type="GO" id="GO:0046872">
    <property type="term" value="F:metal ion binding"/>
    <property type="evidence" value="ECO:0007669"/>
    <property type="project" value="UniProtKB-KW"/>
</dbReference>
<dbReference type="InterPro" id="IPR003819">
    <property type="entry name" value="TauD/TfdA-like"/>
</dbReference>
<dbReference type="AlphaFoldDB" id="A0A382MJA3"/>
<sequence>MKPSKEGSTEINSKTVRVKQLGPHAGAEVLGLDATKPLSKANLTIIRDALMENGVIVFRGQDITRKQQAEFTANFGDLTIHPFSPHLDEMPEMIVLDNDGKNPPLSTDVWHSDETFRLEPPMGTVLRAVIVPEVGGDTVFSSMTAAYEGLSGHMQSFISGLEAIHDFKNFKMLYGNNPEHRQRLWEMQDQFPNPVHPIVRIHPVTGKKAIFVSPQFTVTIKDMNQDESDALLNLLYSQANIPEYQFRVHWQINMMVFWDNRTVQHYAARDYLPYRRRVERVTLQGDLPFGANGSSYFLLDVESGEPTINVDNYQAAAAARKSESKAS</sequence>
<evidence type="ECO:0000256" key="5">
    <source>
        <dbReference type="ARBA" id="ARBA00023004"/>
    </source>
</evidence>
<feature type="domain" description="TauD/TfdA-like" evidence="6">
    <location>
        <begin position="18"/>
        <end position="282"/>
    </location>
</feature>
<organism evidence="7">
    <name type="scientific">marine metagenome</name>
    <dbReference type="NCBI Taxonomy" id="408172"/>
    <lineage>
        <taxon>unclassified sequences</taxon>
        <taxon>metagenomes</taxon>
        <taxon>ecological metagenomes</taxon>
    </lineage>
</organism>
<evidence type="ECO:0000313" key="7">
    <source>
        <dbReference type="EMBL" id="SVC48730.1"/>
    </source>
</evidence>
<dbReference type="EMBL" id="UINC01093923">
    <property type="protein sequence ID" value="SVC48730.1"/>
    <property type="molecule type" value="Genomic_DNA"/>
</dbReference>
<keyword evidence="5" id="KW-0408">Iron</keyword>
<comment type="similarity">
    <text evidence="1">Belongs to the TfdA dioxygenase family.</text>
</comment>
<dbReference type="PANTHER" id="PTHR30468:SF1">
    <property type="entry name" value="ALPHA-KETOGLUTARATE-DEPENDENT SULFONATE DIOXYGENASE"/>
    <property type="match status" value="1"/>
</dbReference>
<evidence type="ECO:0000256" key="4">
    <source>
        <dbReference type="ARBA" id="ARBA00023002"/>
    </source>
</evidence>
<evidence type="ECO:0000256" key="3">
    <source>
        <dbReference type="ARBA" id="ARBA00022964"/>
    </source>
</evidence>
<evidence type="ECO:0000256" key="1">
    <source>
        <dbReference type="ARBA" id="ARBA00005896"/>
    </source>
</evidence>
<accession>A0A382MJA3</accession>
<dbReference type="Pfam" id="PF02668">
    <property type="entry name" value="TauD"/>
    <property type="match status" value="1"/>
</dbReference>
<reference evidence="7" key="1">
    <citation type="submission" date="2018-05" db="EMBL/GenBank/DDBJ databases">
        <authorList>
            <person name="Lanie J.A."/>
            <person name="Ng W.-L."/>
            <person name="Kazmierczak K.M."/>
            <person name="Andrzejewski T.M."/>
            <person name="Davidsen T.M."/>
            <person name="Wayne K.J."/>
            <person name="Tettelin H."/>
            <person name="Glass J.I."/>
            <person name="Rusch D."/>
            <person name="Podicherti R."/>
            <person name="Tsui H.-C.T."/>
            <person name="Winkler M.E."/>
        </authorList>
    </citation>
    <scope>NUCLEOTIDE SEQUENCE</scope>
</reference>
<dbReference type="GO" id="GO:0000908">
    <property type="term" value="F:taurine dioxygenase activity"/>
    <property type="evidence" value="ECO:0007669"/>
    <property type="project" value="TreeGrafter"/>
</dbReference>
<keyword evidence="3" id="KW-0223">Dioxygenase</keyword>
<dbReference type="GO" id="GO:0006790">
    <property type="term" value="P:sulfur compound metabolic process"/>
    <property type="evidence" value="ECO:0007669"/>
    <property type="project" value="TreeGrafter"/>
</dbReference>